<dbReference type="EMBL" id="HBKN01016956">
    <property type="protein sequence ID" value="CAE2295789.1"/>
    <property type="molecule type" value="Transcribed_RNA"/>
</dbReference>
<dbReference type="Gene3D" id="3.40.50.150">
    <property type="entry name" value="Vaccinia Virus protein VP39"/>
    <property type="match status" value="2"/>
</dbReference>
<feature type="region of interest" description="Disordered" evidence="1">
    <location>
        <begin position="249"/>
        <end position="300"/>
    </location>
</feature>
<organism evidence="3">
    <name type="scientific">Guillardia theta</name>
    <name type="common">Cryptophyte</name>
    <name type="synonym">Cryptomonas phi</name>
    <dbReference type="NCBI Taxonomy" id="55529"/>
    <lineage>
        <taxon>Eukaryota</taxon>
        <taxon>Cryptophyceae</taxon>
        <taxon>Pyrenomonadales</taxon>
        <taxon>Geminigeraceae</taxon>
        <taxon>Guillardia</taxon>
    </lineage>
</organism>
<accession>A0A7S4KIB8</accession>
<keyword evidence="2" id="KW-0812">Transmembrane</keyword>
<feature type="transmembrane region" description="Helical" evidence="2">
    <location>
        <begin position="12"/>
        <end position="34"/>
    </location>
</feature>
<gene>
    <name evidence="3" type="ORF">GTHE00462_LOCUS13346</name>
</gene>
<proteinExistence type="predicted"/>
<keyword evidence="2" id="KW-0472">Membrane</keyword>
<protein>
    <recommendedName>
        <fullName evidence="4">Methyltransferase domain-containing protein</fullName>
    </recommendedName>
</protein>
<dbReference type="SUPFAM" id="SSF53335">
    <property type="entry name" value="S-adenosyl-L-methionine-dependent methyltransferases"/>
    <property type="match status" value="1"/>
</dbReference>
<sequence length="564" mass="62886">MARAKSSGLSRFARIQLIILALIFAVSFSAFMMIHPKHEMSDLQSYKESRSRRSSSKFASPPSRSGFCPSQCADGRAIDNRICPKMDPQLTNIILQSLRKDSKVVEWGSGASAIYFSQCVQEWNVVISDRQHCENIKKLKKKGFGQKLKIHCSDAADDDDEQCDVSRDLGCDGKCLDLVIADGSAKEDCVLSSHALLKDGGSLIATEHKAAASWSKLSAVMEVEKTIADAEGGDVAIFKSKASRTSHKSHAKKKFVISDEDDGRSEKSADVLDPSWNPRDSKHSSNEIVRHDTSTSKLDPSDMQTAMEKWKEDETILKWKRARRNAIISSPIPDKFGPVEAYPCGATCSSSAAKIENTICPMMFAEEMKLLLGSLGPKSVVWEWGSGTSTLYFSQCVGKWVSVEHEGAWCNQMRQLAPPNVEIRCVPIEEEYKESFGSPGKWDGSKREFKTYVEAIKEVKSWEQPPDVVLIDGRARGDCSVEALPYLNEKSLVFIHDWITTRFGGRDKYDKALKYYDIVDVVEVPPPQSWRSASGLVKLRPKPEALANAKRAAERGEWNKLEER</sequence>
<evidence type="ECO:0000256" key="1">
    <source>
        <dbReference type="SAM" id="MobiDB-lite"/>
    </source>
</evidence>
<evidence type="ECO:0000313" key="3">
    <source>
        <dbReference type="EMBL" id="CAE2295789.1"/>
    </source>
</evidence>
<dbReference type="InterPro" id="IPR029063">
    <property type="entry name" value="SAM-dependent_MTases_sf"/>
</dbReference>
<dbReference type="AlphaFoldDB" id="A0A7S4KIB8"/>
<feature type="compositionally biased region" description="Basic and acidic residues" evidence="1">
    <location>
        <begin position="279"/>
        <end position="294"/>
    </location>
</feature>
<reference evidence="3" key="1">
    <citation type="submission" date="2021-01" db="EMBL/GenBank/DDBJ databases">
        <authorList>
            <person name="Corre E."/>
            <person name="Pelletier E."/>
            <person name="Niang G."/>
            <person name="Scheremetjew M."/>
            <person name="Finn R."/>
            <person name="Kale V."/>
            <person name="Holt S."/>
            <person name="Cochrane G."/>
            <person name="Meng A."/>
            <person name="Brown T."/>
            <person name="Cohen L."/>
        </authorList>
    </citation>
    <scope>NUCLEOTIDE SEQUENCE</scope>
    <source>
        <strain evidence="3">CCMP 2712</strain>
    </source>
</reference>
<evidence type="ECO:0000256" key="2">
    <source>
        <dbReference type="SAM" id="Phobius"/>
    </source>
</evidence>
<keyword evidence="2" id="KW-1133">Transmembrane helix</keyword>
<name>A0A7S4KIB8_GUITH</name>
<evidence type="ECO:0008006" key="4">
    <source>
        <dbReference type="Google" id="ProtNLM"/>
    </source>
</evidence>